<reference evidence="1" key="1">
    <citation type="submission" date="2022-07" db="EMBL/GenBank/DDBJ databases">
        <authorList>
            <person name="Trinca V."/>
            <person name="Uliana J.V.C."/>
            <person name="Torres T.T."/>
            <person name="Ward R.J."/>
            <person name="Monesi N."/>
        </authorList>
    </citation>
    <scope>NUCLEOTIDE SEQUENCE</scope>
    <source>
        <strain evidence="1">HSMRA1968</strain>
        <tissue evidence="1">Whole embryos</tissue>
    </source>
</reference>
<accession>A0A9Q0MRP6</accession>
<keyword evidence="2" id="KW-1185">Reference proteome</keyword>
<dbReference type="AlphaFoldDB" id="A0A9Q0MRP6"/>
<gene>
    <name evidence="1" type="ORF">Bhyg_14511</name>
</gene>
<organism evidence="1 2">
    <name type="scientific">Pseudolycoriella hygida</name>
    <dbReference type="NCBI Taxonomy" id="35572"/>
    <lineage>
        <taxon>Eukaryota</taxon>
        <taxon>Metazoa</taxon>
        <taxon>Ecdysozoa</taxon>
        <taxon>Arthropoda</taxon>
        <taxon>Hexapoda</taxon>
        <taxon>Insecta</taxon>
        <taxon>Pterygota</taxon>
        <taxon>Neoptera</taxon>
        <taxon>Endopterygota</taxon>
        <taxon>Diptera</taxon>
        <taxon>Nematocera</taxon>
        <taxon>Sciaroidea</taxon>
        <taxon>Sciaridae</taxon>
        <taxon>Pseudolycoriella</taxon>
    </lineage>
</organism>
<evidence type="ECO:0000313" key="1">
    <source>
        <dbReference type="EMBL" id="KAJ6635925.1"/>
    </source>
</evidence>
<feature type="non-terminal residue" evidence="1">
    <location>
        <position position="1"/>
    </location>
</feature>
<comment type="caution">
    <text evidence="1">The sequence shown here is derived from an EMBL/GenBank/DDBJ whole genome shotgun (WGS) entry which is preliminary data.</text>
</comment>
<sequence length="78" mass="9363">LIVIDVEQFDCYDVLYNVALKLHQLNDVFSTEHCDANNHSDWQFNDYRLTYRASLIHRLLKEYFLDNSFALFSPYVKI</sequence>
<dbReference type="Proteomes" id="UP001151699">
    <property type="component" value="Chromosome C"/>
</dbReference>
<proteinExistence type="predicted"/>
<evidence type="ECO:0000313" key="2">
    <source>
        <dbReference type="Proteomes" id="UP001151699"/>
    </source>
</evidence>
<protein>
    <submittedName>
        <fullName evidence="1">Uncharacterized protein</fullName>
    </submittedName>
</protein>
<name>A0A9Q0MRP6_9DIPT</name>
<dbReference type="EMBL" id="WJQU01000004">
    <property type="protein sequence ID" value="KAJ6635925.1"/>
    <property type="molecule type" value="Genomic_DNA"/>
</dbReference>